<comment type="caution">
    <text evidence="2">The sequence shown here is derived from an EMBL/GenBank/DDBJ whole genome shotgun (WGS) entry which is preliminary data.</text>
</comment>
<feature type="transmembrane region" description="Helical" evidence="1">
    <location>
        <begin position="145"/>
        <end position="169"/>
    </location>
</feature>
<dbReference type="EMBL" id="QUNS01000001">
    <property type="protein sequence ID" value="REH56669.1"/>
    <property type="molecule type" value="Genomic_DNA"/>
</dbReference>
<evidence type="ECO:0000313" key="2">
    <source>
        <dbReference type="EMBL" id="REH56669.1"/>
    </source>
</evidence>
<evidence type="ECO:0000256" key="1">
    <source>
        <dbReference type="SAM" id="Phobius"/>
    </source>
</evidence>
<protein>
    <submittedName>
        <fullName evidence="2">Uncharacterized protein</fullName>
    </submittedName>
</protein>
<sequence>MHLFDAPLYSQLLAALLSSILLLKKRTFFIKILTLYLVVTFVVELIGTYLSSIRGANFRVYHYYAVFSYFTIFILFRSVLKEKKYLKIVYTLLVLLVILWGLTFFDKNYMHYTAMLGSLCIGGLIFLYLRELLLSNEIVNYKKLLPFWVSVGFLVFHLPAIPFFSFWSYMKNRDLVPILHSLIVLMNIIISFGLIWSSRKVEY</sequence>
<gene>
    <name evidence="2" type="ORF">C7448_101712</name>
</gene>
<feature type="transmembrane region" description="Helical" evidence="1">
    <location>
        <begin position="60"/>
        <end position="76"/>
    </location>
</feature>
<evidence type="ECO:0000313" key="3">
    <source>
        <dbReference type="Proteomes" id="UP000256884"/>
    </source>
</evidence>
<feature type="transmembrane region" description="Helical" evidence="1">
    <location>
        <begin position="175"/>
        <end position="196"/>
    </location>
</feature>
<keyword evidence="3" id="KW-1185">Reference proteome</keyword>
<organism evidence="2 3">
    <name type="scientific">Tenacibaculum gallaicum</name>
    <dbReference type="NCBI Taxonomy" id="561505"/>
    <lineage>
        <taxon>Bacteria</taxon>
        <taxon>Pseudomonadati</taxon>
        <taxon>Bacteroidota</taxon>
        <taxon>Flavobacteriia</taxon>
        <taxon>Flavobacteriales</taxon>
        <taxon>Flavobacteriaceae</taxon>
        <taxon>Tenacibaculum</taxon>
    </lineage>
</organism>
<dbReference type="AlphaFoldDB" id="A0A3E0IDI1"/>
<name>A0A3E0IDI1_9FLAO</name>
<keyword evidence="1" id="KW-1133">Transmembrane helix</keyword>
<accession>A0A3E0IDI1</accession>
<proteinExistence type="predicted"/>
<feature type="transmembrane region" description="Helical" evidence="1">
    <location>
        <begin position="88"/>
        <end position="105"/>
    </location>
</feature>
<keyword evidence="1" id="KW-0812">Transmembrane</keyword>
<feature type="transmembrane region" description="Helical" evidence="1">
    <location>
        <begin position="111"/>
        <end position="133"/>
    </location>
</feature>
<keyword evidence="1" id="KW-0472">Membrane</keyword>
<feature type="transmembrane region" description="Helical" evidence="1">
    <location>
        <begin position="35"/>
        <end position="54"/>
    </location>
</feature>
<dbReference type="Proteomes" id="UP000256884">
    <property type="component" value="Unassembled WGS sequence"/>
</dbReference>
<reference evidence="2 3" key="1">
    <citation type="submission" date="2018-08" db="EMBL/GenBank/DDBJ databases">
        <title>Genomic Encyclopedia of Type Strains, Phase IV (KMG-IV): sequencing the most valuable type-strain genomes for metagenomic binning, comparative biology and taxonomic classification.</title>
        <authorList>
            <person name="Goeker M."/>
        </authorList>
    </citation>
    <scope>NUCLEOTIDE SEQUENCE [LARGE SCALE GENOMIC DNA]</scope>
    <source>
        <strain evidence="2 3">DSM 18841</strain>
    </source>
</reference>
<feature type="transmembrane region" description="Helical" evidence="1">
    <location>
        <begin position="6"/>
        <end position="23"/>
    </location>
</feature>